<dbReference type="Proteomes" id="UP000601435">
    <property type="component" value="Unassembled WGS sequence"/>
</dbReference>
<keyword evidence="2" id="KW-1185">Reference proteome</keyword>
<proteinExistence type="predicted"/>
<sequence>MWVPYTDTIVVVVSDVAEPGAEAKPALPEEGRVEPLKELLRTLVEDCGDLEGKNFAQLRERLLELDPLDPAHVAKVNEAEAEFWRRSAGERIADSTETSPH</sequence>
<dbReference type="AlphaFoldDB" id="A0A812TRR2"/>
<evidence type="ECO:0000313" key="2">
    <source>
        <dbReference type="Proteomes" id="UP000601435"/>
    </source>
</evidence>
<accession>A0A812TRR2</accession>
<organism evidence="1 2">
    <name type="scientific">Symbiodinium necroappetens</name>
    <dbReference type="NCBI Taxonomy" id="1628268"/>
    <lineage>
        <taxon>Eukaryota</taxon>
        <taxon>Sar</taxon>
        <taxon>Alveolata</taxon>
        <taxon>Dinophyceae</taxon>
        <taxon>Suessiales</taxon>
        <taxon>Symbiodiniaceae</taxon>
        <taxon>Symbiodinium</taxon>
    </lineage>
</organism>
<comment type="caution">
    <text evidence="1">The sequence shown here is derived from an EMBL/GenBank/DDBJ whole genome shotgun (WGS) entry which is preliminary data.</text>
</comment>
<dbReference type="OrthoDB" id="446687at2759"/>
<reference evidence="1" key="1">
    <citation type="submission" date="2021-02" db="EMBL/GenBank/DDBJ databases">
        <authorList>
            <person name="Dougan E. K."/>
            <person name="Rhodes N."/>
            <person name="Thang M."/>
            <person name="Chan C."/>
        </authorList>
    </citation>
    <scope>NUCLEOTIDE SEQUENCE</scope>
</reference>
<protein>
    <submittedName>
        <fullName evidence="1">GLDH protein</fullName>
    </submittedName>
</protein>
<dbReference type="EMBL" id="CAJNJA010024884">
    <property type="protein sequence ID" value="CAE7533687.1"/>
    <property type="molecule type" value="Genomic_DNA"/>
</dbReference>
<gene>
    <name evidence="1" type="primary">GLDH</name>
    <name evidence="1" type="ORF">SNEC2469_LOCUS15344</name>
</gene>
<name>A0A812TRR2_9DINO</name>
<evidence type="ECO:0000313" key="1">
    <source>
        <dbReference type="EMBL" id="CAE7533687.1"/>
    </source>
</evidence>